<feature type="transmembrane region" description="Helical" evidence="1">
    <location>
        <begin position="357"/>
        <end position="374"/>
    </location>
</feature>
<organism evidence="3 4">
    <name type="scientific">Roseibium denhamense</name>
    <dbReference type="NCBI Taxonomy" id="76305"/>
    <lineage>
        <taxon>Bacteria</taxon>
        <taxon>Pseudomonadati</taxon>
        <taxon>Pseudomonadota</taxon>
        <taxon>Alphaproteobacteria</taxon>
        <taxon>Hyphomicrobiales</taxon>
        <taxon>Stappiaceae</taxon>
        <taxon>Roseibium</taxon>
    </lineage>
</organism>
<evidence type="ECO:0000313" key="3">
    <source>
        <dbReference type="EMBL" id="SMP23911.1"/>
    </source>
</evidence>
<dbReference type="GO" id="GO:0004177">
    <property type="term" value="F:aminopeptidase activity"/>
    <property type="evidence" value="ECO:0007669"/>
    <property type="project" value="UniProtKB-KW"/>
</dbReference>
<feature type="transmembrane region" description="Helical" evidence="1">
    <location>
        <begin position="329"/>
        <end position="350"/>
    </location>
</feature>
<feature type="transmembrane region" description="Helical" evidence="1">
    <location>
        <begin position="270"/>
        <end position="291"/>
    </location>
</feature>
<dbReference type="Pfam" id="PF12146">
    <property type="entry name" value="Hydrolase_4"/>
    <property type="match status" value="1"/>
</dbReference>
<feature type="transmembrane region" description="Helical" evidence="1">
    <location>
        <begin position="477"/>
        <end position="498"/>
    </location>
</feature>
<evidence type="ECO:0000313" key="4">
    <source>
        <dbReference type="Proteomes" id="UP001157914"/>
    </source>
</evidence>
<evidence type="ECO:0000259" key="2">
    <source>
        <dbReference type="Pfam" id="PF12146"/>
    </source>
</evidence>
<feature type="transmembrane region" description="Helical" evidence="1">
    <location>
        <begin position="447"/>
        <end position="465"/>
    </location>
</feature>
<dbReference type="RefSeq" id="WP_155193688.1">
    <property type="nucleotide sequence ID" value="NZ_BAAAEA010000002.1"/>
</dbReference>
<proteinExistence type="predicted"/>
<keyword evidence="3" id="KW-0378">Hydrolase</keyword>
<feature type="transmembrane region" description="Helical" evidence="1">
    <location>
        <begin position="303"/>
        <end position="323"/>
    </location>
</feature>
<dbReference type="Gene3D" id="3.40.50.1820">
    <property type="entry name" value="alpha/beta hydrolase"/>
    <property type="match status" value="1"/>
</dbReference>
<reference evidence="3 4" key="1">
    <citation type="submission" date="2017-05" db="EMBL/GenBank/DDBJ databases">
        <authorList>
            <person name="Varghese N."/>
            <person name="Submissions S."/>
        </authorList>
    </citation>
    <scope>NUCLEOTIDE SEQUENCE [LARGE SCALE GENOMIC DNA]</scope>
    <source>
        <strain evidence="3 4">DSM 15949</strain>
    </source>
</reference>
<dbReference type="InterPro" id="IPR029058">
    <property type="entry name" value="AB_hydrolase_fold"/>
</dbReference>
<keyword evidence="4" id="KW-1185">Reference proteome</keyword>
<accession>A0ABY1P3H3</accession>
<dbReference type="Proteomes" id="UP001157914">
    <property type="component" value="Unassembled WGS sequence"/>
</dbReference>
<feature type="transmembrane region" description="Helical" evidence="1">
    <location>
        <begin position="425"/>
        <end position="441"/>
    </location>
</feature>
<comment type="caution">
    <text evidence="3">The sequence shown here is derived from an EMBL/GenBank/DDBJ whole genome shotgun (WGS) entry which is preliminary data.</text>
</comment>
<evidence type="ECO:0000256" key="1">
    <source>
        <dbReference type="SAM" id="Phobius"/>
    </source>
</evidence>
<protein>
    <submittedName>
        <fullName evidence="3">Serine aminopeptidase, S33</fullName>
    </submittedName>
</protein>
<sequence>MTARGNRANPIRHFAVACLAVVLVAAGVWHLEGQRAGLAIEHTSIGTTPVTFFLKQGAQPAPLVVVAHGFAGSRQLMEAYSLALARAGYVVAAFDFEGHGRNPVPMSGDVDAIEGTTQLLVAETLKVMQAGLDRPETDGRVAILGHSMASDIIIRAAAEDPRIGPVVAISAFSQAVTKEHPENLLLISGAWEGGLRAFALGAVKMLAPEAGEGETVRSADGSVVRRAFVAPNAEHVGVLFSRAGVAEAVNWLNTAFEKTGTAEIPQRGGWIFAVLFGLVLLVWPLSALLPDRAPPHKGLSPKVFAAALLAPMLAAPALAIFLPRGFLPVLVADYLAVHMLLYGGIQLVILRGLGLQVTVYSLSVGALLAAYGILGLGFAFDRYFISFAPHADRLPIIAVLAAGALAFMLADSAMAHACPKLWQRALIRLSFLASLAIAVALDFERLFFLVLIIPIILAFFLVFGLMGRWVEARAGPFASGFGLALLLAWSLGVTFPMFS</sequence>
<name>A0ABY1P3H3_9HYPH</name>
<dbReference type="SUPFAM" id="SSF53474">
    <property type="entry name" value="alpha/beta-Hydrolases"/>
    <property type="match status" value="1"/>
</dbReference>
<keyword evidence="3" id="KW-0031">Aminopeptidase</keyword>
<keyword evidence="1" id="KW-0812">Transmembrane</keyword>
<feature type="domain" description="Serine aminopeptidase S33" evidence="2">
    <location>
        <begin position="59"/>
        <end position="173"/>
    </location>
</feature>
<keyword evidence="3" id="KW-0645">Protease</keyword>
<gene>
    <name evidence="3" type="ORF">SAMN06265374_2342</name>
</gene>
<dbReference type="EMBL" id="FXTT01000003">
    <property type="protein sequence ID" value="SMP23911.1"/>
    <property type="molecule type" value="Genomic_DNA"/>
</dbReference>
<dbReference type="InterPro" id="IPR022742">
    <property type="entry name" value="Hydrolase_4"/>
</dbReference>
<feature type="transmembrane region" description="Helical" evidence="1">
    <location>
        <begin position="394"/>
        <end position="413"/>
    </location>
</feature>
<keyword evidence="1" id="KW-0472">Membrane</keyword>
<keyword evidence="1" id="KW-1133">Transmembrane helix</keyword>